<evidence type="ECO:0000313" key="9">
    <source>
        <dbReference type="Proteomes" id="UP000694553"/>
    </source>
</evidence>
<keyword evidence="2 6" id="KW-0812">Transmembrane</keyword>
<dbReference type="Pfam" id="PF02453">
    <property type="entry name" value="Reticulon"/>
    <property type="match status" value="1"/>
</dbReference>
<evidence type="ECO:0000256" key="2">
    <source>
        <dbReference type="ARBA" id="ARBA00022692"/>
    </source>
</evidence>
<evidence type="ECO:0000256" key="6">
    <source>
        <dbReference type="RuleBase" id="RU210713"/>
    </source>
</evidence>
<feature type="transmembrane region" description="Helical" evidence="6">
    <location>
        <begin position="71"/>
        <end position="99"/>
    </location>
</feature>
<organism evidence="8 9">
    <name type="scientific">Corvus moneduloides</name>
    <name type="common">New Caledonian crow</name>
    <dbReference type="NCBI Taxonomy" id="1196302"/>
    <lineage>
        <taxon>Eukaryota</taxon>
        <taxon>Metazoa</taxon>
        <taxon>Chordata</taxon>
        <taxon>Craniata</taxon>
        <taxon>Vertebrata</taxon>
        <taxon>Euteleostomi</taxon>
        <taxon>Archelosauria</taxon>
        <taxon>Archosauria</taxon>
        <taxon>Dinosauria</taxon>
        <taxon>Saurischia</taxon>
        <taxon>Theropoda</taxon>
        <taxon>Coelurosauria</taxon>
        <taxon>Aves</taxon>
        <taxon>Neognathae</taxon>
        <taxon>Neoaves</taxon>
        <taxon>Telluraves</taxon>
        <taxon>Australaves</taxon>
        <taxon>Passeriformes</taxon>
        <taxon>Corvoidea</taxon>
        <taxon>Corvidae</taxon>
        <taxon>Corvus</taxon>
    </lineage>
</organism>
<dbReference type="InterPro" id="IPR003388">
    <property type="entry name" value="Reticulon"/>
</dbReference>
<dbReference type="PANTHER" id="PTHR45799">
    <property type="entry name" value="RETICULON-LIKE PROTEIN"/>
    <property type="match status" value="1"/>
</dbReference>
<comment type="subcellular location">
    <subcellularLocation>
        <location evidence="1">Endoplasmic reticulum membrane</location>
        <topology evidence="1">Multi-pass membrane protein</topology>
    </subcellularLocation>
</comment>
<dbReference type="GO" id="GO:0043005">
    <property type="term" value="C:neuron projection"/>
    <property type="evidence" value="ECO:0007669"/>
    <property type="project" value="TreeGrafter"/>
</dbReference>
<accession>A0A8U7N306</accession>
<keyword evidence="3" id="KW-0256">Endoplasmic reticulum</keyword>
<evidence type="ECO:0000256" key="3">
    <source>
        <dbReference type="ARBA" id="ARBA00022824"/>
    </source>
</evidence>
<proteinExistence type="predicted"/>
<feature type="compositionally biased region" description="Low complexity" evidence="7">
    <location>
        <begin position="142"/>
        <end position="159"/>
    </location>
</feature>
<dbReference type="AlphaFoldDB" id="A0A8U7N306"/>
<feature type="region of interest" description="Disordered" evidence="7">
    <location>
        <begin position="137"/>
        <end position="160"/>
    </location>
</feature>
<dbReference type="InterPro" id="IPR046964">
    <property type="entry name" value="RTN1-4"/>
</dbReference>
<dbReference type="GO" id="GO:0005789">
    <property type="term" value="C:endoplasmic reticulum membrane"/>
    <property type="evidence" value="ECO:0007669"/>
    <property type="project" value="UniProtKB-SubCell"/>
</dbReference>
<feature type="region of interest" description="Disordered" evidence="7">
    <location>
        <begin position="1"/>
        <end position="28"/>
    </location>
</feature>
<evidence type="ECO:0000313" key="8">
    <source>
        <dbReference type="Ensembl" id="ENSCMUP00000028065.1"/>
    </source>
</evidence>
<evidence type="ECO:0000256" key="4">
    <source>
        <dbReference type="ARBA" id="ARBA00022989"/>
    </source>
</evidence>
<evidence type="ECO:0000256" key="1">
    <source>
        <dbReference type="ARBA" id="ARBA00004477"/>
    </source>
</evidence>
<evidence type="ECO:0000256" key="5">
    <source>
        <dbReference type="ARBA" id="ARBA00023136"/>
    </source>
</evidence>
<dbReference type="GO" id="GO:0007420">
    <property type="term" value="P:brain development"/>
    <property type="evidence" value="ECO:0007669"/>
    <property type="project" value="TreeGrafter"/>
</dbReference>
<reference evidence="8" key="2">
    <citation type="submission" date="2025-08" db="UniProtKB">
        <authorList>
            <consortium name="Ensembl"/>
        </authorList>
    </citation>
    <scope>IDENTIFICATION</scope>
</reference>
<name>A0A8U7N306_CORMO</name>
<evidence type="ECO:0000256" key="7">
    <source>
        <dbReference type="SAM" id="MobiDB-lite"/>
    </source>
</evidence>
<dbReference type="PANTHER" id="PTHR45799:SF2">
    <property type="entry name" value="RETICULON-LIKE PROTEIN"/>
    <property type="match status" value="1"/>
</dbReference>
<keyword evidence="5 6" id="KW-0472">Membrane</keyword>
<keyword evidence="4 6" id="KW-1133">Transmembrane helix</keyword>
<dbReference type="GO" id="GO:0030182">
    <property type="term" value="P:neuron differentiation"/>
    <property type="evidence" value="ECO:0007669"/>
    <property type="project" value="TreeGrafter"/>
</dbReference>
<dbReference type="Ensembl" id="ENSCMUT00000033270.1">
    <property type="protein sequence ID" value="ENSCMUP00000028065.1"/>
    <property type="gene ID" value="ENSCMUG00000018159.1"/>
</dbReference>
<reference evidence="8" key="3">
    <citation type="submission" date="2025-09" db="UniProtKB">
        <authorList>
            <consortium name="Ensembl"/>
        </authorList>
    </citation>
    <scope>IDENTIFICATION</scope>
</reference>
<dbReference type="GO" id="GO:0014069">
    <property type="term" value="C:postsynaptic density"/>
    <property type="evidence" value="ECO:0007669"/>
    <property type="project" value="TreeGrafter"/>
</dbReference>
<dbReference type="GO" id="GO:0071787">
    <property type="term" value="P:endoplasmic reticulum tubular network formation"/>
    <property type="evidence" value="ECO:0007669"/>
    <property type="project" value="TreeGrafter"/>
</dbReference>
<sequence length="269" mass="28100">PRAQPEVPGVLSLSPDPVPVPRAQPEVPGVLSPEQQQRWARYLARHVVTATRTLTRLFLVHSVPESLKFAFLFYLLTYVGAVCNGLTLLGAGVICAFTFPVLYRRHQGPGQAPKCQSEAAVTPLSLPVPLPEVTARGGAWPGGSPHPSPHMGGTCRPPLRVLPPPARGGSHFNKNSCDSRVWWRGDPGGEAGGNMRGTGCHGVLWGSSDVCLTPPPPAAGVGCAGATSCSLPPPCVPPTVPACPPTSSRVPRVPQCSSMSLCPCDSPSP</sequence>
<keyword evidence="9" id="KW-1185">Reference proteome</keyword>
<reference evidence="9" key="1">
    <citation type="submission" date="2019-10" db="EMBL/GenBank/DDBJ databases">
        <title>Corvus moneduloides (New Caledonian crow) genome, bCorMon1, primary haplotype.</title>
        <authorList>
            <person name="Rutz C."/>
            <person name="Fungtammasan C."/>
            <person name="Mountcastle J."/>
            <person name="Formenti G."/>
            <person name="Chow W."/>
            <person name="Howe K."/>
            <person name="Steele M.P."/>
            <person name="Fernandes J."/>
            <person name="Gilbert M.T.P."/>
            <person name="Fedrigo O."/>
            <person name="Jarvis E.D."/>
            <person name="Gemmell N."/>
        </authorList>
    </citation>
    <scope>NUCLEOTIDE SEQUENCE [LARGE SCALE GENOMIC DNA]</scope>
</reference>
<dbReference type="Proteomes" id="UP000694553">
    <property type="component" value="Unassembled WGS sequence"/>
</dbReference>
<protein>
    <recommendedName>
        <fullName evidence="6">Reticulon</fullName>
    </recommendedName>
</protein>
<dbReference type="PROSITE" id="PS50845">
    <property type="entry name" value="RETICULON"/>
    <property type="match status" value="1"/>
</dbReference>
<comment type="caution">
    <text evidence="6">Lacks conserved residue(s) required for the propagation of feature annotation.</text>
</comment>